<gene>
    <name evidence="1" type="ORF">G6045_36085</name>
</gene>
<accession>A0A6G4XV27</accession>
<evidence type="ECO:0000313" key="2">
    <source>
        <dbReference type="Proteomes" id="UP000481109"/>
    </source>
</evidence>
<dbReference type="EMBL" id="JAAKZW010000275">
    <property type="protein sequence ID" value="NGO81042.1"/>
    <property type="molecule type" value="Genomic_DNA"/>
</dbReference>
<proteinExistence type="predicted"/>
<evidence type="ECO:0000313" key="1">
    <source>
        <dbReference type="EMBL" id="NGO81042.1"/>
    </source>
</evidence>
<dbReference type="AlphaFoldDB" id="A0A6G4XV27"/>
<comment type="caution">
    <text evidence="1">The sequence shown here is derived from an EMBL/GenBank/DDBJ whole genome shotgun (WGS) entry which is preliminary data.</text>
</comment>
<evidence type="ECO:0008006" key="3">
    <source>
        <dbReference type="Google" id="ProtNLM"/>
    </source>
</evidence>
<dbReference type="Proteomes" id="UP000481109">
    <property type="component" value="Unassembled WGS sequence"/>
</dbReference>
<keyword evidence="2" id="KW-1185">Reference proteome</keyword>
<reference evidence="1 2" key="1">
    <citation type="submission" date="2020-02" db="EMBL/GenBank/DDBJ databases">
        <title>Whole-genome analyses of novel actinobacteria.</title>
        <authorList>
            <person name="Sahin N."/>
            <person name="Tokatli A."/>
        </authorList>
    </citation>
    <scope>NUCLEOTIDE SEQUENCE [LARGE SCALE GENOMIC DNA]</scope>
    <source>
        <strain evidence="1 2">YC504</strain>
    </source>
</reference>
<organism evidence="1 2">
    <name type="scientific">Streptomyces mesophilus</name>
    <dbReference type="NCBI Taxonomy" id="1775132"/>
    <lineage>
        <taxon>Bacteria</taxon>
        <taxon>Bacillati</taxon>
        <taxon>Actinomycetota</taxon>
        <taxon>Actinomycetes</taxon>
        <taxon>Kitasatosporales</taxon>
        <taxon>Streptomycetaceae</taxon>
        <taxon>Streptomyces</taxon>
    </lineage>
</organism>
<dbReference type="RefSeq" id="WP_165336447.1">
    <property type="nucleotide sequence ID" value="NZ_JAAKZW010000275.1"/>
</dbReference>
<name>A0A6G4XV27_9ACTN</name>
<sequence>MSGEPLDAEWVRSWCGQTSVELGAVMASFEETHGFPPDANTLTLATADSHRSTDALVELTPIPSDLTTLYWVLAEASLPDIHTGCFLHPASLVAAHVREHGHVAVPDDPQAIVFASDGGGHLFALSDSRRVWRSTAASWSAGWQPAATGLKDFLEQLSHMIGPLPR</sequence>
<protein>
    <recommendedName>
        <fullName evidence="3">SMI1/KNR4 family protein</fullName>
    </recommendedName>
</protein>